<name>A0A553DZY8_9FLAO</name>
<feature type="signal peptide" evidence="1">
    <location>
        <begin position="1"/>
        <end position="18"/>
    </location>
</feature>
<dbReference type="RefSeq" id="WP_144256864.1">
    <property type="nucleotide sequence ID" value="NZ_VJZT01000011.1"/>
</dbReference>
<dbReference type="Proteomes" id="UP000316371">
    <property type="component" value="Unassembled WGS sequence"/>
</dbReference>
<dbReference type="Gene3D" id="3.30.1150.10">
    <property type="match status" value="1"/>
</dbReference>
<feature type="domain" description="TonB C-terminal" evidence="2">
    <location>
        <begin position="415"/>
        <end position="494"/>
    </location>
</feature>
<evidence type="ECO:0000313" key="3">
    <source>
        <dbReference type="EMBL" id="TRX38359.1"/>
    </source>
</evidence>
<evidence type="ECO:0000256" key="1">
    <source>
        <dbReference type="SAM" id="SignalP"/>
    </source>
</evidence>
<evidence type="ECO:0000259" key="2">
    <source>
        <dbReference type="Pfam" id="PF03544"/>
    </source>
</evidence>
<sequence length="529" mass="61663">MKKLFYLLVITFSCSSFGQNLIPNYEIGCFVDYNKKIINGYYDFEYEPKTSLNVSYQASENFTKGYYFDNNGLKVNGLLKYSQSDRELKFKINEKDVEKSIRASESKGYIIGIDTFSVVKNVIVIGVFGDKLSGKSEFAENIENIGGKQFYKFIAEAANRSSYAKYIVKQSEASDFETFQSNKGKFKKLAADIFGSDPILKSDIENGKYDEEDIPSMIKIFKYRKLYGRDQKIFYNSSWDETDNHDEGAYYAKIESVQDSIFHLSYFFKNDIKIYEGDFTSFYPHKKKGVFVFYYPNGKIRKQINYINNKPKNVIEYFINGGIHRRYFYLEEDKIMYTQVNNDQGVSIFGSKGSMGKETFNDVITGKDVTYEFKDQQVKNVYYNDVNGDKVYQLCEKNAKPDDFKDLQKLINDKLKYPTESVQKYNHGYALMKLIVEPSGLVSEVELVKGVDMFCDVAINEFLSQFKNQIIWKPGKVDGVNVRQEIILPIDFSIIDTSSYKNHYYNFNPWFFQNMMMQQNMMRAPMGRY</sequence>
<feature type="chain" id="PRO_5022072741" description="TonB C-terminal domain-containing protein" evidence="1">
    <location>
        <begin position="19"/>
        <end position="529"/>
    </location>
</feature>
<dbReference type="Gene3D" id="3.90.930.1">
    <property type="match status" value="1"/>
</dbReference>
<dbReference type="SUPFAM" id="SSF74653">
    <property type="entry name" value="TolA/TonB C-terminal domain"/>
    <property type="match status" value="1"/>
</dbReference>
<evidence type="ECO:0000313" key="4">
    <source>
        <dbReference type="Proteomes" id="UP000316371"/>
    </source>
</evidence>
<dbReference type="InterPro" id="IPR037682">
    <property type="entry name" value="TonB_C"/>
</dbReference>
<proteinExistence type="predicted"/>
<dbReference type="Pfam" id="PF03544">
    <property type="entry name" value="TonB_C"/>
    <property type="match status" value="1"/>
</dbReference>
<dbReference type="GO" id="GO:0055085">
    <property type="term" value="P:transmembrane transport"/>
    <property type="evidence" value="ECO:0007669"/>
    <property type="project" value="InterPro"/>
</dbReference>
<organism evidence="3 4">
    <name type="scientific">Flavobacterium restrictum</name>
    <dbReference type="NCBI Taxonomy" id="2594428"/>
    <lineage>
        <taxon>Bacteria</taxon>
        <taxon>Pseudomonadati</taxon>
        <taxon>Bacteroidota</taxon>
        <taxon>Flavobacteriia</taxon>
        <taxon>Flavobacteriales</taxon>
        <taxon>Flavobacteriaceae</taxon>
        <taxon>Flavobacterium</taxon>
    </lineage>
</organism>
<keyword evidence="1" id="KW-0732">Signal</keyword>
<accession>A0A553DZY8</accession>
<dbReference type="OrthoDB" id="1039448at2"/>
<dbReference type="AlphaFoldDB" id="A0A553DZY8"/>
<keyword evidence="4" id="KW-1185">Reference proteome</keyword>
<protein>
    <recommendedName>
        <fullName evidence="2">TonB C-terminal domain-containing protein</fullName>
    </recommendedName>
</protein>
<gene>
    <name evidence="3" type="ORF">FNW21_11355</name>
</gene>
<dbReference type="EMBL" id="VJZT01000011">
    <property type="protein sequence ID" value="TRX38359.1"/>
    <property type="molecule type" value="Genomic_DNA"/>
</dbReference>
<comment type="caution">
    <text evidence="3">The sequence shown here is derived from an EMBL/GenBank/DDBJ whole genome shotgun (WGS) entry which is preliminary data.</text>
</comment>
<reference evidence="3 4" key="1">
    <citation type="submission" date="2019-07" db="EMBL/GenBank/DDBJ databases">
        <title>Novel species of Flavobacterium.</title>
        <authorList>
            <person name="Liu Q."/>
            <person name="Xin Y.-H."/>
        </authorList>
    </citation>
    <scope>NUCLEOTIDE SEQUENCE [LARGE SCALE GENOMIC DNA]</scope>
    <source>
        <strain evidence="3 4">LB1R34</strain>
    </source>
</reference>